<dbReference type="InterPro" id="IPR000238">
    <property type="entry name" value="RbfA"/>
</dbReference>
<evidence type="ECO:0000313" key="4">
    <source>
        <dbReference type="Proteomes" id="UP000298685"/>
    </source>
</evidence>
<comment type="similarity">
    <text evidence="2">Belongs to the RbfA family.</text>
</comment>
<organism evidence="3 4">
    <name type="scientific">Buchnera aphidicola</name>
    <name type="common">Sarucallis kahawaluokalani</name>
    <dbReference type="NCBI Taxonomy" id="1241878"/>
    <lineage>
        <taxon>Bacteria</taxon>
        <taxon>Pseudomonadati</taxon>
        <taxon>Pseudomonadota</taxon>
        <taxon>Gammaproteobacteria</taxon>
        <taxon>Enterobacterales</taxon>
        <taxon>Erwiniaceae</taxon>
        <taxon>Buchnera</taxon>
    </lineage>
</organism>
<sequence length="130" mass="15152">MKLLHRCSRKRSYRSIRVSEELKKAISKIFQNYFHDPRISFFITVSMVQVSKDLSCAKIFVSYINCNEFLKNNIQVSNTQVILDVLQKSSGYIRSILCKLVKLRKIPELIFYSDTSLIEGIKISTLLKKI</sequence>
<dbReference type="InterPro" id="IPR015946">
    <property type="entry name" value="KH_dom-like_a/b"/>
</dbReference>
<keyword evidence="2" id="KW-0963">Cytoplasm</keyword>
<dbReference type="SUPFAM" id="SSF89919">
    <property type="entry name" value="Ribosome-binding factor A, RbfA"/>
    <property type="match status" value="1"/>
</dbReference>
<comment type="function">
    <text evidence="2">One of several proteins that assist in the late maturation steps of the functional core of the 30S ribosomal subunit. Associates with free 30S ribosomal subunits (but not with 30S subunits that are part of 70S ribosomes or polysomes). Required for efficient processing of 16S rRNA. May interact with the 5'-terminal helix region of 16S rRNA.</text>
</comment>
<dbReference type="InterPro" id="IPR023799">
    <property type="entry name" value="RbfA_dom_sf"/>
</dbReference>
<reference evidence="3 4" key="1">
    <citation type="submission" date="2018-10" db="EMBL/GenBank/DDBJ databases">
        <title>Comparative functional genomics of the obligate endosymbiont Buchnera aphidicola.</title>
        <authorList>
            <person name="Chong R.A."/>
        </authorList>
    </citation>
    <scope>NUCLEOTIDE SEQUENCE [LARGE SCALE GENOMIC DNA]</scope>
    <source>
        <strain evidence="3 4">Ska</strain>
    </source>
</reference>
<comment type="subcellular location">
    <subcellularLocation>
        <location evidence="2">Cytoplasm</location>
    </subcellularLocation>
</comment>
<evidence type="ECO:0000313" key="3">
    <source>
        <dbReference type="EMBL" id="QCI26043.1"/>
    </source>
</evidence>
<dbReference type="Proteomes" id="UP000298685">
    <property type="component" value="Chromosome"/>
</dbReference>
<evidence type="ECO:0000256" key="1">
    <source>
        <dbReference type="ARBA" id="ARBA00022517"/>
    </source>
</evidence>
<evidence type="ECO:0000256" key="2">
    <source>
        <dbReference type="HAMAP-Rule" id="MF_00003"/>
    </source>
</evidence>
<keyword evidence="1 2" id="KW-0690">Ribosome biogenesis</keyword>
<dbReference type="EMBL" id="CP032999">
    <property type="protein sequence ID" value="QCI26043.1"/>
    <property type="molecule type" value="Genomic_DNA"/>
</dbReference>
<dbReference type="AlphaFoldDB" id="A0A4D6YD52"/>
<proteinExistence type="inferred from homology"/>
<gene>
    <name evidence="2 3" type="primary">rbfA</name>
    <name evidence="3" type="ORF">D9V78_01275</name>
</gene>
<dbReference type="GO" id="GO:0043024">
    <property type="term" value="F:ribosomal small subunit binding"/>
    <property type="evidence" value="ECO:0007669"/>
    <property type="project" value="TreeGrafter"/>
</dbReference>
<protein>
    <recommendedName>
        <fullName evidence="2">Ribosome-binding factor A</fullName>
    </recommendedName>
</protein>
<dbReference type="RefSeq" id="WP_158350658.1">
    <property type="nucleotide sequence ID" value="NZ_CP032999.1"/>
</dbReference>
<name>A0A4D6YD52_9GAMM</name>
<dbReference type="PANTHER" id="PTHR33515:SF1">
    <property type="entry name" value="RIBOSOME-BINDING FACTOR A, CHLOROPLASTIC-RELATED"/>
    <property type="match status" value="1"/>
</dbReference>
<dbReference type="OrthoDB" id="307788at2"/>
<comment type="subunit">
    <text evidence="2">Monomer. Binds 30S ribosomal subunits, but not 50S ribosomal subunits or 70S ribosomes.</text>
</comment>
<dbReference type="Gene3D" id="3.30.300.20">
    <property type="match status" value="1"/>
</dbReference>
<dbReference type="Pfam" id="PF02033">
    <property type="entry name" value="RBFA"/>
    <property type="match status" value="1"/>
</dbReference>
<dbReference type="InterPro" id="IPR020053">
    <property type="entry name" value="Ribosome-bd_factorA_CS"/>
</dbReference>
<dbReference type="PROSITE" id="PS01319">
    <property type="entry name" value="RBFA"/>
    <property type="match status" value="1"/>
</dbReference>
<dbReference type="PANTHER" id="PTHR33515">
    <property type="entry name" value="RIBOSOME-BINDING FACTOR A, CHLOROPLASTIC-RELATED"/>
    <property type="match status" value="1"/>
</dbReference>
<accession>A0A4D6YD52</accession>
<dbReference type="GO" id="GO:0030490">
    <property type="term" value="P:maturation of SSU-rRNA"/>
    <property type="evidence" value="ECO:0007669"/>
    <property type="project" value="UniProtKB-UniRule"/>
</dbReference>
<dbReference type="GO" id="GO:0005829">
    <property type="term" value="C:cytosol"/>
    <property type="evidence" value="ECO:0007669"/>
    <property type="project" value="TreeGrafter"/>
</dbReference>
<dbReference type="HAMAP" id="MF_00003">
    <property type="entry name" value="RbfA"/>
    <property type="match status" value="1"/>
</dbReference>
<dbReference type="NCBIfam" id="TIGR00082">
    <property type="entry name" value="rbfA"/>
    <property type="match status" value="1"/>
</dbReference>